<dbReference type="GO" id="GO:0016989">
    <property type="term" value="F:sigma factor antagonist activity"/>
    <property type="evidence" value="ECO:0007669"/>
    <property type="project" value="TreeGrafter"/>
</dbReference>
<feature type="domain" description="Anti-sigma K factor RskA C-terminal" evidence="12">
    <location>
        <begin position="135"/>
        <end position="270"/>
    </location>
</feature>
<dbReference type="OrthoDB" id="153510at2"/>
<accession>A0A2V1HTH8</accession>
<organism evidence="13 14">
    <name type="scientific">Amnibacterium flavum</name>
    <dbReference type="NCBI Taxonomy" id="2173173"/>
    <lineage>
        <taxon>Bacteria</taxon>
        <taxon>Bacillati</taxon>
        <taxon>Actinomycetota</taxon>
        <taxon>Actinomycetes</taxon>
        <taxon>Micrococcales</taxon>
        <taxon>Microbacteriaceae</taxon>
        <taxon>Amnibacterium</taxon>
    </lineage>
</organism>
<dbReference type="GO" id="GO:0005886">
    <property type="term" value="C:plasma membrane"/>
    <property type="evidence" value="ECO:0007669"/>
    <property type="project" value="UniProtKB-SubCell"/>
</dbReference>
<dbReference type="PANTHER" id="PTHR37461:SF1">
    <property type="entry name" value="ANTI-SIGMA-K FACTOR RSKA"/>
    <property type="match status" value="1"/>
</dbReference>
<evidence type="ECO:0000256" key="8">
    <source>
        <dbReference type="ARBA" id="ARBA00023163"/>
    </source>
</evidence>
<name>A0A2V1HTH8_9MICO</name>
<evidence type="ECO:0000256" key="9">
    <source>
        <dbReference type="ARBA" id="ARBA00029829"/>
    </source>
</evidence>
<evidence type="ECO:0000313" key="13">
    <source>
        <dbReference type="EMBL" id="PVZ94982.1"/>
    </source>
</evidence>
<dbReference type="GO" id="GO:0006417">
    <property type="term" value="P:regulation of translation"/>
    <property type="evidence" value="ECO:0007669"/>
    <property type="project" value="TreeGrafter"/>
</dbReference>
<dbReference type="EMBL" id="QEOP01000001">
    <property type="protein sequence ID" value="PVZ94982.1"/>
    <property type="molecule type" value="Genomic_DNA"/>
</dbReference>
<keyword evidence="6" id="KW-0805">Transcription regulation</keyword>
<reference evidence="13 14" key="1">
    <citation type="submission" date="2018-05" db="EMBL/GenBank/DDBJ databases">
        <title>Amnibacterium sp. M8JJ-5, whole genome shotgun sequence.</title>
        <authorList>
            <person name="Tuo L."/>
        </authorList>
    </citation>
    <scope>NUCLEOTIDE SEQUENCE [LARGE SCALE GENOMIC DNA]</scope>
    <source>
        <strain evidence="13 14">M8JJ-5</strain>
    </source>
</reference>
<keyword evidence="4 11" id="KW-0812">Transmembrane</keyword>
<protein>
    <recommendedName>
        <fullName evidence="10">Regulator of SigK</fullName>
    </recommendedName>
    <alternativeName>
        <fullName evidence="9">Sigma-K anti-sigma factor RskA</fullName>
    </alternativeName>
</protein>
<dbReference type="InterPro" id="IPR041916">
    <property type="entry name" value="Anti_sigma_zinc_sf"/>
</dbReference>
<keyword evidence="14" id="KW-1185">Reference proteome</keyword>
<proteinExistence type="predicted"/>
<sequence>MTDRHQLDDSASGAYSLDALEGAERDAFERRLRDSEDLRAEVAGFTDTAALLAGATTPVAPPARLKASLFARLDSTPQIPAATPATDIHAVVTSVEPEPAAQAAPVVPTAIGSGQHLVRSRRVRPLRRRLVSSILAVAAAVALFAGGIVAGDFITGGTQSSTQAEQLASLIGSDDVTRSTVALPDGTTASLLASADLELSAVVLSDSPQLASGETYQAWFVREDGAHSAAVMDPKSDEKYMLLDHYQADDRVALTVEPVGGSKQPTTDPIVFESA</sequence>
<dbReference type="Gene3D" id="1.10.10.1320">
    <property type="entry name" value="Anti-sigma factor, zinc-finger domain"/>
    <property type="match status" value="1"/>
</dbReference>
<keyword evidence="5 11" id="KW-1133">Transmembrane helix</keyword>
<dbReference type="InterPro" id="IPR018764">
    <property type="entry name" value="RskA_C"/>
</dbReference>
<evidence type="ECO:0000256" key="3">
    <source>
        <dbReference type="ARBA" id="ARBA00022475"/>
    </source>
</evidence>
<keyword evidence="8" id="KW-0804">Transcription</keyword>
<comment type="subcellular location">
    <subcellularLocation>
        <location evidence="2">Cell membrane</location>
    </subcellularLocation>
    <subcellularLocation>
        <location evidence="1">Membrane</location>
        <topology evidence="1">Single-pass membrane protein</topology>
    </subcellularLocation>
</comment>
<evidence type="ECO:0000256" key="5">
    <source>
        <dbReference type="ARBA" id="ARBA00022989"/>
    </source>
</evidence>
<dbReference type="Pfam" id="PF10099">
    <property type="entry name" value="RskA_C"/>
    <property type="match status" value="1"/>
</dbReference>
<evidence type="ECO:0000313" key="14">
    <source>
        <dbReference type="Proteomes" id="UP000244893"/>
    </source>
</evidence>
<evidence type="ECO:0000256" key="2">
    <source>
        <dbReference type="ARBA" id="ARBA00004236"/>
    </source>
</evidence>
<evidence type="ECO:0000256" key="10">
    <source>
        <dbReference type="ARBA" id="ARBA00030803"/>
    </source>
</evidence>
<comment type="caution">
    <text evidence="13">The sequence shown here is derived from an EMBL/GenBank/DDBJ whole genome shotgun (WGS) entry which is preliminary data.</text>
</comment>
<dbReference type="Proteomes" id="UP000244893">
    <property type="component" value="Unassembled WGS sequence"/>
</dbReference>
<evidence type="ECO:0000256" key="6">
    <source>
        <dbReference type="ARBA" id="ARBA00023015"/>
    </source>
</evidence>
<dbReference type="AlphaFoldDB" id="A0A2V1HTH8"/>
<evidence type="ECO:0000256" key="7">
    <source>
        <dbReference type="ARBA" id="ARBA00023136"/>
    </source>
</evidence>
<evidence type="ECO:0000259" key="12">
    <source>
        <dbReference type="Pfam" id="PF10099"/>
    </source>
</evidence>
<dbReference type="PANTHER" id="PTHR37461">
    <property type="entry name" value="ANTI-SIGMA-K FACTOR RSKA"/>
    <property type="match status" value="1"/>
</dbReference>
<evidence type="ECO:0000256" key="11">
    <source>
        <dbReference type="SAM" id="Phobius"/>
    </source>
</evidence>
<evidence type="ECO:0000256" key="4">
    <source>
        <dbReference type="ARBA" id="ARBA00022692"/>
    </source>
</evidence>
<gene>
    <name evidence="13" type="ORF">DDQ50_00115</name>
</gene>
<keyword evidence="7 11" id="KW-0472">Membrane</keyword>
<dbReference type="RefSeq" id="WP_116754721.1">
    <property type="nucleotide sequence ID" value="NZ_JBHUEX010000001.1"/>
</dbReference>
<keyword evidence="3" id="KW-1003">Cell membrane</keyword>
<evidence type="ECO:0000256" key="1">
    <source>
        <dbReference type="ARBA" id="ARBA00004167"/>
    </source>
</evidence>
<feature type="transmembrane region" description="Helical" evidence="11">
    <location>
        <begin position="130"/>
        <end position="151"/>
    </location>
</feature>
<dbReference type="InterPro" id="IPR051474">
    <property type="entry name" value="Anti-sigma-K/W_factor"/>
</dbReference>